<dbReference type="EMBL" id="JAINDJ010000007">
    <property type="protein sequence ID" value="KAG9442964.1"/>
    <property type="molecule type" value="Genomic_DNA"/>
</dbReference>
<evidence type="ECO:0000256" key="1">
    <source>
        <dbReference type="ARBA" id="ARBA00023117"/>
    </source>
</evidence>
<dbReference type="InterPro" id="IPR018359">
    <property type="entry name" value="Bromodomain_CS"/>
</dbReference>
<evidence type="ECO:0000259" key="4">
    <source>
        <dbReference type="PROSITE" id="PS50014"/>
    </source>
</evidence>
<evidence type="ECO:0000256" key="3">
    <source>
        <dbReference type="SAM" id="MobiDB-lite"/>
    </source>
</evidence>
<feature type="compositionally biased region" description="Low complexity" evidence="3">
    <location>
        <begin position="557"/>
        <end position="576"/>
    </location>
</feature>
<reference evidence="5 6" key="1">
    <citation type="submission" date="2021-07" db="EMBL/GenBank/DDBJ databases">
        <title>The Aristolochia fimbriata genome: insights into angiosperm evolution, floral development and chemical biosynthesis.</title>
        <authorList>
            <person name="Jiao Y."/>
        </authorList>
    </citation>
    <scope>NUCLEOTIDE SEQUENCE [LARGE SCALE GENOMIC DNA]</scope>
    <source>
        <strain evidence="5">IBCAS-2021</strain>
        <tissue evidence="5">Leaf</tissue>
    </source>
</reference>
<organism evidence="5 6">
    <name type="scientific">Aristolochia fimbriata</name>
    <name type="common">White veined hardy Dutchman's pipe vine</name>
    <dbReference type="NCBI Taxonomy" id="158543"/>
    <lineage>
        <taxon>Eukaryota</taxon>
        <taxon>Viridiplantae</taxon>
        <taxon>Streptophyta</taxon>
        <taxon>Embryophyta</taxon>
        <taxon>Tracheophyta</taxon>
        <taxon>Spermatophyta</taxon>
        <taxon>Magnoliopsida</taxon>
        <taxon>Magnoliidae</taxon>
        <taxon>Piperales</taxon>
        <taxon>Aristolochiaceae</taxon>
        <taxon>Aristolochia</taxon>
    </lineage>
</organism>
<dbReference type="PROSITE" id="PS50014">
    <property type="entry name" value="BROMODOMAIN_2"/>
    <property type="match status" value="1"/>
</dbReference>
<proteinExistence type="predicted"/>
<evidence type="ECO:0000313" key="6">
    <source>
        <dbReference type="Proteomes" id="UP000825729"/>
    </source>
</evidence>
<feature type="compositionally biased region" description="Low complexity" evidence="3">
    <location>
        <begin position="701"/>
        <end position="715"/>
    </location>
</feature>
<dbReference type="InterPro" id="IPR001487">
    <property type="entry name" value="Bromodomain"/>
</dbReference>
<evidence type="ECO:0000313" key="5">
    <source>
        <dbReference type="EMBL" id="KAG9442964.1"/>
    </source>
</evidence>
<keyword evidence="1 2" id="KW-0103">Bromodomain</keyword>
<comment type="caution">
    <text evidence="5">The sequence shown here is derived from an EMBL/GenBank/DDBJ whole genome shotgun (WGS) entry which is preliminary data.</text>
</comment>
<feature type="compositionally biased region" description="Acidic residues" evidence="3">
    <location>
        <begin position="77"/>
        <end position="91"/>
    </location>
</feature>
<feature type="region of interest" description="Disordered" evidence="3">
    <location>
        <begin position="287"/>
        <end position="379"/>
    </location>
</feature>
<feature type="compositionally biased region" description="Low complexity" evidence="3">
    <location>
        <begin position="493"/>
        <end position="518"/>
    </location>
</feature>
<name>A0AAV7E3A4_ARIFI</name>
<feature type="compositionally biased region" description="Basic residues" evidence="3">
    <location>
        <begin position="301"/>
        <end position="316"/>
    </location>
</feature>
<feature type="compositionally biased region" description="Acidic residues" evidence="3">
    <location>
        <begin position="124"/>
        <end position="136"/>
    </location>
</feature>
<dbReference type="PANTHER" id="PTHR22881:SF27">
    <property type="entry name" value="BROMODOMAIN CONTAINING 7_9"/>
    <property type="match status" value="1"/>
</dbReference>
<dbReference type="PANTHER" id="PTHR22881">
    <property type="entry name" value="BROMODOMAIN CONTAINING PROTEIN"/>
    <property type="match status" value="1"/>
</dbReference>
<feature type="compositionally biased region" description="Low complexity" evidence="3">
    <location>
        <begin position="26"/>
        <end position="36"/>
    </location>
</feature>
<protein>
    <recommendedName>
        <fullName evidence="4">Bromo domain-containing protein</fullName>
    </recommendedName>
</protein>
<feature type="compositionally biased region" description="Polar residues" evidence="3">
    <location>
        <begin position="38"/>
        <end position="50"/>
    </location>
</feature>
<dbReference type="CDD" id="cd04369">
    <property type="entry name" value="Bromodomain"/>
    <property type="match status" value="1"/>
</dbReference>
<dbReference type="InterPro" id="IPR051831">
    <property type="entry name" value="Bromodomain_contain_prot"/>
</dbReference>
<dbReference type="PRINTS" id="PR00503">
    <property type="entry name" value="BROMODOMAIN"/>
</dbReference>
<gene>
    <name evidence="5" type="ORF">H6P81_018818</name>
</gene>
<dbReference type="AlphaFoldDB" id="A0AAV7E3A4"/>
<feature type="domain" description="Bromo" evidence="4">
    <location>
        <begin position="200"/>
        <end position="270"/>
    </location>
</feature>
<dbReference type="SUPFAM" id="SSF47370">
    <property type="entry name" value="Bromodomain"/>
    <property type="match status" value="1"/>
</dbReference>
<keyword evidence="6" id="KW-1185">Reference proteome</keyword>
<feature type="compositionally biased region" description="Polar residues" evidence="3">
    <location>
        <begin position="756"/>
        <end position="765"/>
    </location>
</feature>
<feature type="region of interest" description="Disordered" evidence="3">
    <location>
        <begin position="1"/>
        <end position="183"/>
    </location>
</feature>
<dbReference type="Proteomes" id="UP000825729">
    <property type="component" value="Unassembled WGS sequence"/>
</dbReference>
<accession>A0AAV7E3A4</accession>
<sequence>MGKVVEKKKKKKGRPSLLDLQKRSLRQQQEQQLEQLGKNPNSDTGKPNSQNPNPPTHRRHTRRNPNPEAVGDGRNGDEDDDDDDDDDDDEENNGKRREKKLTLVLRLPQKADNSQSAGRSGSEAGDDSDGDEDENGETPLKRRKINAVGVVDGSGEFSETERQIAAAKATDSRPVAPSVNGPTTPLPDKKLLIFILDRLQKKDSYGVFSEPVDPNELPDYHEVIEHPMDFGTVRNKLSSGAYANLEQFEADVFLICSNAMRYNAPDTIYFRQARSIQELAKKNFENLRQDSEDNEPELKVVRRGRPPGKTSIKRQLGRPPADRASSDFSSDATLATAGDNKSNSLYDLRRGSDKPSFGDTSTKSNRGGETFGGDHKFEGNDDFPGSLLKSVSKLGKKQFIFDENRRNTYKQSLQSLSAREPSVLSTFDGERRQLMPVGFGFHTEHAYARSLARFAANLGPTAWRVASRKIEKALPPGTKFGPGWVGENEAPNQSLQPSLASSSLTGAPPVGSPPIGSSPEPPSKARLLACSTVQHEGNKQPEKQEPSSSMSAAEANMTRTPMSTTRTSIGGSSSDSAEIPKNLRGKIFDSGFNLLNSSSGVRPKPPFQLHQNSQVHSPINGFSPGFGFNLSQVGKMIRPVGTNANNFSLETSSASGMLDMVNRRANSFVHSMPTSRVDTEGPRLVGATMPSARVEAEGTKVVGSSSSVNSAGSSATAPHDVHPVGSGLLPHQQPSWRGGLSLHPNADSVPPDLNVRFQSPGSPSSGAVKVDSQHPDLVLQL</sequence>
<dbReference type="Pfam" id="PF00439">
    <property type="entry name" value="Bromodomain"/>
    <property type="match status" value="1"/>
</dbReference>
<feature type="compositionally biased region" description="Basic residues" evidence="3">
    <location>
        <begin position="1"/>
        <end position="14"/>
    </location>
</feature>
<evidence type="ECO:0000256" key="2">
    <source>
        <dbReference type="PROSITE-ProRule" id="PRU00035"/>
    </source>
</evidence>
<feature type="compositionally biased region" description="Basic and acidic residues" evidence="3">
    <location>
        <begin position="287"/>
        <end position="300"/>
    </location>
</feature>
<feature type="compositionally biased region" description="Basic and acidic residues" evidence="3">
    <location>
        <begin position="536"/>
        <end position="545"/>
    </location>
</feature>
<dbReference type="SMART" id="SM00297">
    <property type="entry name" value="BROMO"/>
    <property type="match status" value="1"/>
</dbReference>
<dbReference type="Gene3D" id="1.20.920.10">
    <property type="entry name" value="Bromodomain-like"/>
    <property type="match status" value="1"/>
</dbReference>
<dbReference type="InterPro" id="IPR036427">
    <property type="entry name" value="Bromodomain-like_sf"/>
</dbReference>
<feature type="region of interest" description="Disordered" evidence="3">
    <location>
        <begin position="474"/>
        <end position="580"/>
    </location>
</feature>
<feature type="region of interest" description="Disordered" evidence="3">
    <location>
        <begin position="690"/>
        <end position="781"/>
    </location>
</feature>
<dbReference type="PROSITE" id="PS00633">
    <property type="entry name" value="BROMODOMAIN_1"/>
    <property type="match status" value="1"/>
</dbReference>
<feature type="compositionally biased region" description="Polar residues" evidence="3">
    <location>
        <begin position="358"/>
        <end position="367"/>
    </location>
</feature>